<dbReference type="Gene3D" id="2.60.40.10">
    <property type="entry name" value="Immunoglobulins"/>
    <property type="match status" value="1"/>
</dbReference>
<dbReference type="InterPro" id="IPR013098">
    <property type="entry name" value="Ig_I-set"/>
</dbReference>
<dbReference type="EMBL" id="CAJNOQ010012148">
    <property type="protein sequence ID" value="CAF1293089.1"/>
    <property type="molecule type" value="Genomic_DNA"/>
</dbReference>
<dbReference type="Proteomes" id="UP000663829">
    <property type="component" value="Unassembled WGS sequence"/>
</dbReference>
<evidence type="ECO:0000259" key="1">
    <source>
        <dbReference type="Pfam" id="PF07679"/>
    </source>
</evidence>
<feature type="domain" description="Immunoglobulin I-set" evidence="1">
    <location>
        <begin position="42"/>
        <end position="140"/>
    </location>
</feature>
<dbReference type="SUPFAM" id="SSF48726">
    <property type="entry name" value="Immunoglobulin"/>
    <property type="match status" value="1"/>
</dbReference>
<proteinExistence type="predicted"/>
<evidence type="ECO:0000313" key="4">
    <source>
        <dbReference type="Proteomes" id="UP000663829"/>
    </source>
</evidence>
<name>A0A815D6Z8_9BILA</name>
<dbReference type="Pfam" id="PF07679">
    <property type="entry name" value="I-set"/>
    <property type="match status" value="1"/>
</dbReference>
<evidence type="ECO:0000313" key="3">
    <source>
        <dbReference type="EMBL" id="CAF4102363.1"/>
    </source>
</evidence>
<dbReference type="OrthoDB" id="5359219at2759"/>
<gene>
    <name evidence="2" type="ORF">GPM918_LOCUS28137</name>
    <name evidence="3" type="ORF">SRO942_LOCUS28600</name>
</gene>
<evidence type="ECO:0000313" key="2">
    <source>
        <dbReference type="EMBL" id="CAF1293089.1"/>
    </source>
</evidence>
<dbReference type="EMBL" id="CAJOBC010033727">
    <property type="protein sequence ID" value="CAF4102363.1"/>
    <property type="molecule type" value="Genomic_DNA"/>
</dbReference>
<comment type="caution">
    <text evidence="2">The sequence shown here is derived from an EMBL/GenBank/DDBJ whole genome shotgun (WGS) entry which is preliminary data.</text>
</comment>
<protein>
    <recommendedName>
        <fullName evidence="1">Immunoglobulin I-set domain-containing protein</fullName>
    </recommendedName>
</protein>
<reference evidence="2" key="1">
    <citation type="submission" date="2021-02" db="EMBL/GenBank/DDBJ databases">
        <authorList>
            <person name="Nowell W R."/>
        </authorList>
    </citation>
    <scope>NUCLEOTIDE SEQUENCE</scope>
</reference>
<dbReference type="InterPro" id="IPR013783">
    <property type="entry name" value="Ig-like_fold"/>
</dbReference>
<keyword evidence="4" id="KW-1185">Reference proteome</keyword>
<sequence length="153" mass="18163">MNLHPVSPTGADGKILSDKRNQEIFHIINDKDEVREPSQFGFVYELKSVNVKQGEQARFEAKIRLVSKTTYINKNLLNVEWRLNDVLISPTNPRYCFGFKSDECRYWLDIRQCEQVDQGVYTIQIQYNKLHDESSAYLFVDSKFIKWNYQREM</sequence>
<accession>A0A815D6Z8</accession>
<dbReference type="AlphaFoldDB" id="A0A815D6Z8"/>
<dbReference type="Proteomes" id="UP000681722">
    <property type="component" value="Unassembled WGS sequence"/>
</dbReference>
<organism evidence="2 4">
    <name type="scientific">Didymodactylos carnosus</name>
    <dbReference type="NCBI Taxonomy" id="1234261"/>
    <lineage>
        <taxon>Eukaryota</taxon>
        <taxon>Metazoa</taxon>
        <taxon>Spiralia</taxon>
        <taxon>Gnathifera</taxon>
        <taxon>Rotifera</taxon>
        <taxon>Eurotatoria</taxon>
        <taxon>Bdelloidea</taxon>
        <taxon>Philodinida</taxon>
        <taxon>Philodinidae</taxon>
        <taxon>Didymodactylos</taxon>
    </lineage>
</organism>
<dbReference type="InterPro" id="IPR036179">
    <property type="entry name" value="Ig-like_dom_sf"/>
</dbReference>